<evidence type="ECO:0000313" key="2">
    <source>
        <dbReference type="Proteomes" id="UP000008953"/>
    </source>
</evidence>
<gene>
    <name evidence="1" type="ORF">RO1_29560</name>
</gene>
<organism evidence="1 2">
    <name type="scientific">Roseburia intestinalis XB6B4</name>
    <dbReference type="NCBI Taxonomy" id="718255"/>
    <lineage>
        <taxon>Bacteria</taxon>
        <taxon>Bacillati</taxon>
        <taxon>Bacillota</taxon>
        <taxon>Clostridia</taxon>
        <taxon>Lachnospirales</taxon>
        <taxon>Lachnospiraceae</taxon>
        <taxon>Roseburia</taxon>
    </lineage>
</organism>
<dbReference type="KEGG" id="rix:RO1_29560"/>
<name>D4L138_9FIRM</name>
<dbReference type="HOGENOM" id="CLU_3434066_0_0_9"/>
<proteinExistence type="predicted"/>
<dbReference type="Proteomes" id="UP000008953">
    <property type="component" value="Chromosome"/>
</dbReference>
<reference evidence="1 2" key="2">
    <citation type="submission" date="2010-03" db="EMBL/GenBank/DDBJ databases">
        <authorList>
            <person name="Pajon A."/>
        </authorList>
    </citation>
    <scope>NUCLEOTIDE SEQUENCE [LARGE SCALE GENOMIC DNA]</scope>
    <source>
        <strain evidence="1 2">XB6B4</strain>
    </source>
</reference>
<dbReference type="EMBL" id="FP929050">
    <property type="protein sequence ID" value="CBL13328.1"/>
    <property type="molecule type" value="Genomic_DNA"/>
</dbReference>
<accession>D4L138</accession>
<evidence type="ECO:0000313" key="1">
    <source>
        <dbReference type="EMBL" id="CBL13328.1"/>
    </source>
</evidence>
<reference evidence="1 2" key="1">
    <citation type="submission" date="2010-03" db="EMBL/GenBank/DDBJ databases">
        <title>The genome sequence of Roseburia intestinalis XB6B4.</title>
        <authorList>
            <consortium name="metaHIT consortium -- http://www.metahit.eu/"/>
            <person name="Pajon A."/>
            <person name="Turner K."/>
            <person name="Parkhill J."/>
            <person name="Bernalier A."/>
        </authorList>
    </citation>
    <scope>NUCLEOTIDE SEQUENCE [LARGE SCALE GENOMIC DNA]</scope>
    <source>
        <strain evidence="1 2">XB6B4</strain>
    </source>
</reference>
<protein>
    <submittedName>
        <fullName evidence="1">Uncharacterized protein</fullName>
    </submittedName>
</protein>
<sequence>MDELDRIIDLIRTIA</sequence>